<dbReference type="Proteomes" id="UP000759537">
    <property type="component" value="Unassembled WGS sequence"/>
</dbReference>
<evidence type="ECO:0000313" key="7">
    <source>
        <dbReference type="EMBL" id="KAF8485397.1"/>
    </source>
</evidence>
<dbReference type="AlphaFoldDB" id="A0A9P5N3Q4"/>
<name>A0A9P5N3Q4_9AGAM</name>
<evidence type="ECO:0000256" key="4">
    <source>
        <dbReference type="ARBA" id="ARBA00022989"/>
    </source>
</evidence>
<evidence type="ECO:0000256" key="5">
    <source>
        <dbReference type="ARBA" id="ARBA00023136"/>
    </source>
</evidence>
<dbReference type="OrthoDB" id="430207at2759"/>
<organism evidence="7 8">
    <name type="scientific">Russula ochroleuca</name>
    <dbReference type="NCBI Taxonomy" id="152965"/>
    <lineage>
        <taxon>Eukaryota</taxon>
        <taxon>Fungi</taxon>
        <taxon>Dikarya</taxon>
        <taxon>Basidiomycota</taxon>
        <taxon>Agaricomycotina</taxon>
        <taxon>Agaricomycetes</taxon>
        <taxon>Russulales</taxon>
        <taxon>Russulaceae</taxon>
        <taxon>Russula</taxon>
    </lineage>
</organism>
<evidence type="ECO:0000313" key="8">
    <source>
        <dbReference type="Proteomes" id="UP000759537"/>
    </source>
</evidence>
<sequence>MASLFRTFNKLLLKRPLATQCVTSAILFASGDIIAQQAIERKRAKHDFSRTARLTFYGGCLLGPPASKWIAFLNQLRFATPIKAVIYRTWLDQTLMAPLVVGWFFASMSLMEGKGVSGVMDGLSTMYAPTLMRGWAVYTPTQIINFTLVPPQFRFVFVSLVSLVWNTYLSIVNAQLGRDITEPVGY</sequence>
<dbReference type="GO" id="GO:0005739">
    <property type="term" value="C:mitochondrion"/>
    <property type="evidence" value="ECO:0007669"/>
    <property type="project" value="TreeGrafter"/>
</dbReference>
<proteinExistence type="inferred from homology"/>
<evidence type="ECO:0000256" key="2">
    <source>
        <dbReference type="ARBA" id="ARBA00006824"/>
    </source>
</evidence>
<dbReference type="PANTHER" id="PTHR11266:SF17">
    <property type="entry name" value="PROTEIN MPV17"/>
    <property type="match status" value="1"/>
</dbReference>
<keyword evidence="5" id="KW-0472">Membrane</keyword>
<accession>A0A9P5N3Q4</accession>
<comment type="similarity">
    <text evidence="2 6">Belongs to the peroxisomal membrane protein PXMP2/4 family.</text>
</comment>
<dbReference type="EMBL" id="WHVB01000003">
    <property type="protein sequence ID" value="KAF8485397.1"/>
    <property type="molecule type" value="Genomic_DNA"/>
</dbReference>
<dbReference type="Pfam" id="PF04117">
    <property type="entry name" value="Mpv17_PMP22"/>
    <property type="match status" value="1"/>
</dbReference>
<gene>
    <name evidence="7" type="ORF">DFH94DRAFT_792187</name>
</gene>
<comment type="caution">
    <text evidence="7">The sequence shown here is derived from an EMBL/GenBank/DDBJ whole genome shotgun (WGS) entry which is preliminary data.</text>
</comment>
<reference evidence="7" key="1">
    <citation type="submission" date="2019-10" db="EMBL/GenBank/DDBJ databases">
        <authorList>
            <consortium name="DOE Joint Genome Institute"/>
            <person name="Kuo A."/>
            <person name="Miyauchi S."/>
            <person name="Kiss E."/>
            <person name="Drula E."/>
            <person name="Kohler A."/>
            <person name="Sanchez-Garcia M."/>
            <person name="Andreopoulos B."/>
            <person name="Barry K.W."/>
            <person name="Bonito G."/>
            <person name="Buee M."/>
            <person name="Carver A."/>
            <person name="Chen C."/>
            <person name="Cichocki N."/>
            <person name="Clum A."/>
            <person name="Culley D."/>
            <person name="Crous P.W."/>
            <person name="Fauchery L."/>
            <person name="Girlanda M."/>
            <person name="Hayes R."/>
            <person name="Keri Z."/>
            <person name="LaButti K."/>
            <person name="Lipzen A."/>
            <person name="Lombard V."/>
            <person name="Magnuson J."/>
            <person name="Maillard F."/>
            <person name="Morin E."/>
            <person name="Murat C."/>
            <person name="Nolan M."/>
            <person name="Ohm R."/>
            <person name="Pangilinan J."/>
            <person name="Pereira M."/>
            <person name="Perotto S."/>
            <person name="Peter M."/>
            <person name="Riley R."/>
            <person name="Sitrit Y."/>
            <person name="Stielow B."/>
            <person name="Szollosi G."/>
            <person name="Zifcakova L."/>
            <person name="Stursova M."/>
            <person name="Spatafora J.W."/>
            <person name="Tedersoo L."/>
            <person name="Vaario L.-M."/>
            <person name="Yamada A."/>
            <person name="Yan M."/>
            <person name="Wang P."/>
            <person name="Xu J."/>
            <person name="Bruns T."/>
            <person name="Baldrian P."/>
            <person name="Vilgalys R."/>
            <person name="Henrissat B."/>
            <person name="Grigoriev I.V."/>
            <person name="Hibbett D."/>
            <person name="Nagy L.G."/>
            <person name="Martin F.M."/>
        </authorList>
    </citation>
    <scope>NUCLEOTIDE SEQUENCE</scope>
    <source>
        <strain evidence="7">Prilba</strain>
    </source>
</reference>
<evidence type="ECO:0000256" key="1">
    <source>
        <dbReference type="ARBA" id="ARBA00004141"/>
    </source>
</evidence>
<dbReference type="PANTHER" id="PTHR11266">
    <property type="entry name" value="PEROXISOMAL MEMBRANE PROTEIN 2, PXMP2 MPV17"/>
    <property type="match status" value="1"/>
</dbReference>
<reference evidence="7" key="2">
    <citation type="journal article" date="2020" name="Nat. Commun.">
        <title>Large-scale genome sequencing of mycorrhizal fungi provides insights into the early evolution of symbiotic traits.</title>
        <authorList>
            <person name="Miyauchi S."/>
            <person name="Kiss E."/>
            <person name="Kuo A."/>
            <person name="Drula E."/>
            <person name="Kohler A."/>
            <person name="Sanchez-Garcia M."/>
            <person name="Morin E."/>
            <person name="Andreopoulos B."/>
            <person name="Barry K.W."/>
            <person name="Bonito G."/>
            <person name="Buee M."/>
            <person name="Carver A."/>
            <person name="Chen C."/>
            <person name="Cichocki N."/>
            <person name="Clum A."/>
            <person name="Culley D."/>
            <person name="Crous P.W."/>
            <person name="Fauchery L."/>
            <person name="Girlanda M."/>
            <person name="Hayes R.D."/>
            <person name="Keri Z."/>
            <person name="LaButti K."/>
            <person name="Lipzen A."/>
            <person name="Lombard V."/>
            <person name="Magnuson J."/>
            <person name="Maillard F."/>
            <person name="Murat C."/>
            <person name="Nolan M."/>
            <person name="Ohm R.A."/>
            <person name="Pangilinan J."/>
            <person name="Pereira M.F."/>
            <person name="Perotto S."/>
            <person name="Peter M."/>
            <person name="Pfister S."/>
            <person name="Riley R."/>
            <person name="Sitrit Y."/>
            <person name="Stielow J.B."/>
            <person name="Szollosi G."/>
            <person name="Zifcakova L."/>
            <person name="Stursova M."/>
            <person name="Spatafora J.W."/>
            <person name="Tedersoo L."/>
            <person name="Vaario L.M."/>
            <person name="Yamada A."/>
            <person name="Yan M."/>
            <person name="Wang P."/>
            <person name="Xu J."/>
            <person name="Bruns T."/>
            <person name="Baldrian P."/>
            <person name="Vilgalys R."/>
            <person name="Dunand C."/>
            <person name="Henrissat B."/>
            <person name="Grigoriev I.V."/>
            <person name="Hibbett D."/>
            <person name="Nagy L.G."/>
            <person name="Martin F.M."/>
        </authorList>
    </citation>
    <scope>NUCLEOTIDE SEQUENCE</scope>
    <source>
        <strain evidence="7">Prilba</strain>
    </source>
</reference>
<keyword evidence="3" id="KW-0812">Transmembrane</keyword>
<protein>
    <submittedName>
        <fullName evidence="7">Uncharacterized protein</fullName>
    </submittedName>
</protein>
<comment type="subcellular location">
    <subcellularLocation>
        <location evidence="1">Membrane</location>
        <topology evidence="1">Multi-pass membrane protein</topology>
    </subcellularLocation>
</comment>
<dbReference type="InterPro" id="IPR007248">
    <property type="entry name" value="Mpv17_PMP22"/>
</dbReference>
<evidence type="ECO:0000256" key="6">
    <source>
        <dbReference type="RuleBase" id="RU363053"/>
    </source>
</evidence>
<dbReference type="GO" id="GO:0016020">
    <property type="term" value="C:membrane"/>
    <property type="evidence" value="ECO:0007669"/>
    <property type="project" value="UniProtKB-SubCell"/>
</dbReference>
<keyword evidence="8" id="KW-1185">Reference proteome</keyword>
<keyword evidence="4" id="KW-1133">Transmembrane helix</keyword>
<evidence type="ECO:0000256" key="3">
    <source>
        <dbReference type="ARBA" id="ARBA00022692"/>
    </source>
</evidence>